<evidence type="ECO:0000256" key="1">
    <source>
        <dbReference type="SAM" id="MobiDB-lite"/>
    </source>
</evidence>
<protein>
    <submittedName>
        <fullName evidence="2">Uncharacterized protein</fullName>
    </submittedName>
</protein>
<organism evidence="2">
    <name type="scientific">Zea mays</name>
    <name type="common">Maize</name>
    <dbReference type="NCBI Taxonomy" id="4577"/>
    <lineage>
        <taxon>Eukaryota</taxon>
        <taxon>Viridiplantae</taxon>
        <taxon>Streptophyta</taxon>
        <taxon>Embryophyta</taxon>
        <taxon>Tracheophyta</taxon>
        <taxon>Spermatophyta</taxon>
        <taxon>Magnoliopsida</taxon>
        <taxon>Liliopsida</taxon>
        <taxon>Poales</taxon>
        <taxon>Poaceae</taxon>
        <taxon>PACMAD clade</taxon>
        <taxon>Panicoideae</taxon>
        <taxon>Andropogonodae</taxon>
        <taxon>Andropogoneae</taxon>
        <taxon>Tripsacinae</taxon>
        <taxon>Zea</taxon>
    </lineage>
</organism>
<feature type="compositionally biased region" description="Basic residues" evidence="1">
    <location>
        <begin position="9"/>
        <end position="20"/>
    </location>
</feature>
<reference evidence="2" key="1">
    <citation type="journal article" date="2018" name="Nat. Genet.">
        <title>Extensive intraspecific gene order and gene structural variations between Mo17 and other maize genomes.</title>
        <authorList>
            <person name="Sun S."/>
            <person name="Zhou Y."/>
            <person name="Chen J."/>
            <person name="Shi J."/>
            <person name="Zhao H."/>
            <person name="Zhao H."/>
            <person name="Song W."/>
            <person name="Zhang M."/>
            <person name="Cui Y."/>
            <person name="Dong X."/>
            <person name="Liu H."/>
            <person name="Ma X."/>
            <person name="Jiao Y."/>
            <person name="Wang B."/>
            <person name="Wei X."/>
            <person name="Stein J.C."/>
            <person name="Glaubitz J.C."/>
            <person name="Lu F."/>
            <person name="Yu G."/>
            <person name="Liang C."/>
            <person name="Fengler K."/>
            <person name="Li B."/>
            <person name="Rafalski A."/>
            <person name="Schnable P.S."/>
            <person name="Ware D.H."/>
            <person name="Buckler E.S."/>
            <person name="Lai J."/>
        </authorList>
    </citation>
    <scope>NUCLEOTIDE SEQUENCE [LARGE SCALE GENOMIC DNA]</scope>
    <source>
        <tissue evidence="2">Seedling</tissue>
    </source>
</reference>
<proteinExistence type="predicted"/>
<accession>A0A3L6FCZ7</accession>
<evidence type="ECO:0000313" key="2">
    <source>
        <dbReference type="EMBL" id="PWZ29487.1"/>
    </source>
</evidence>
<feature type="region of interest" description="Disordered" evidence="1">
    <location>
        <begin position="1"/>
        <end position="59"/>
    </location>
</feature>
<gene>
    <name evidence="2" type="ORF">Zm00014a_036724</name>
</gene>
<sequence length="73" mass="7902">MEELGSRSYKAHKNNIKKPTRGCQTSTKGSYKAQKNGIKKPSATARPPPRGSRASLATFSGLSQSQVLRKLNA</sequence>
<comment type="caution">
    <text evidence="2">The sequence shown here is derived from an EMBL/GenBank/DDBJ whole genome shotgun (WGS) entry which is preliminary data.</text>
</comment>
<dbReference type="Proteomes" id="UP000251960">
    <property type="component" value="Chromosome 4"/>
</dbReference>
<dbReference type="EMBL" id="NCVQ01000005">
    <property type="protein sequence ID" value="PWZ29487.1"/>
    <property type="molecule type" value="Genomic_DNA"/>
</dbReference>
<name>A0A3L6FCZ7_MAIZE</name>
<dbReference type="AlphaFoldDB" id="A0A3L6FCZ7"/>
<dbReference type="ExpressionAtlas" id="A0A3L6FCZ7">
    <property type="expression patterns" value="baseline"/>
</dbReference>